<dbReference type="RefSeq" id="XP_014159615.1">
    <property type="nucleotide sequence ID" value="XM_014304140.1"/>
</dbReference>
<dbReference type="GO" id="GO:0036297">
    <property type="term" value="P:interstrand cross-link repair"/>
    <property type="evidence" value="ECO:0007669"/>
    <property type="project" value="TreeGrafter"/>
</dbReference>
<evidence type="ECO:0000256" key="4">
    <source>
        <dbReference type="SAM" id="MobiDB-lite"/>
    </source>
</evidence>
<keyword evidence="1" id="KW-0540">Nuclease</keyword>
<accession>A0A0L0GBT6</accession>
<dbReference type="Gene3D" id="3.40.50.12650">
    <property type="match status" value="1"/>
</dbReference>
<evidence type="ECO:0000256" key="3">
    <source>
        <dbReference type="ARBA" id="ARBA00022839"/>
    </source>
</evidence>
<evidence type="ECO:0000256" key="1">
    <source>
        <dbReference type="ARBA" id="ARBA00022722"/>
    </source>
</evidence>
<dbReference type="GO" id="GO:0000723">
    <property type="term" value="P:telomere maintenance"/>
    <property type="evidence" value="ECO:0007669"/>
    <property type="project" value="TreeGrafter"/>
</dbReference>
<reference evidence="5 6" key="1">
    <citation type="submission" date="2011-02" db="EMBL/GenBank/DDBJ databases">
        <title>The Genome Sequence of Sphaeroforma arctica JP610.</title>
        <authorList>
            <consortium name="The Broad Institute Genome Sequencing Platform"/>
            <person name="Russ C."/>
            <person name="Cuomo C."/>
            <person name="Young S.K."/>
            <person name="Zeng Q."/>
            <person name="Gargeya S."/>
            <person name="Alvarado L."/>
            <person name="Berlin A."/>
            <person name="Chapman S.B."/>
            <person name="Chen Z."/>
            <person name="Freedman E."/>
            <person name="Gellesch M."/>
            <person name="Goldberg J."/>
            <person name="Griggs A."/>
            <person name="Gujja S."/>
            <person name="Heilman E."/>
            <person name="Heiman D."/>
            <person name="Howarth C."/>
            <person name="Mehta T."/>
            <person name="Neiman D."/>
            <person name="Pearson M."/>
            <person name="Roberts A."/>
            <person name="Saif S."/>
            <person name="Shea T."/>
            <person name="Shenoy N."/>
            <person name="Sisk P."/>
            <person name="Stolte C."/>
            <person name="Sykes S."/>
            <person name="White J."/>
            <person name="Yandava C."/>
            <person name="Burger G."/>
            <person name="Gray M.W."/>
            <person name="Holland P.W.H."/>
            <person name="King N."/>
            <person name="Lang F.B.F."/>
            <person name="Roger A.J."/>
            <person name="Ruiz-Trillo I."/>
            <person name="Haas B."/>
            <person name="Nusbaum C."/>
            <person name="Birren B."/>
        </authorList>
    </citation>
    <scope>NUCLEOTIDE SEQUENCE [LARGE SCALE GENOMIC DNA]</scope>
    <source>
        <strain evidence="5 6">JP610</strain>
    </source>
</reference>
<feature type="region of interest" description="Disordered" evidence="4">
    <location>
        <begin position="260"/>
        <end position="311"/>
    </location>
</feature>
<name>A0A0L0GBT6_9EUKA</name>
<evidence type="ECO:0000313" key="6">
    <source>
        <dbReference type="Proteomes" id="UP000054560"/>
    </source>
</evidence>
<dbReference type="GO" id="GO:0006303">
    <property type="term" value="P:double-strand break repair via nonhomologous end joining"/>
    <property type="evidence" value="ECO:0007669"/>
    <property type="project" value="TreeGrafter"/>
</dbReference>
<dbReference type="PANTHER" id="PTHR23240">
    <property type="entry name" value="DNA CROSS-LINK REPAIR PROTEIN PSO2/SNM1-RELATED"/>
    <property type="match status" value="1"/>
</dbReference>
<sequence>METPALVDVDKRIDCMYIDTSHCSSGRPTWYIPHRTAVVRHVLDLVAQVPASDGVFIKCKQMVGFERLFKAMAERFQTKVHVNECWLRIFAGDPALAHVFTNDPSKARIHAHHDILDGQKPDYYNSHGLPLPCCKQFLNTPRRHLFLSINGCRYPGTRMWDPDIQKLDYRPPIDVQRPCGKGWHLVPYQQHSSVSEIEAFIRRVNPRVLYPCVVDPDAKITIHDVWGSLRRIRKTAEEDYFRYVAANFNHQKAVVHRPIGSRMDCGSDPSPHTNRTIPHTYEHSSNAGGLQKSSDSSESASMPSSANGSKYTAGFVSRRKAAIGKRLLRTTSCGGAVQRGRQLRSTTGHNNRVALTSCASDYSATLFVRSKSGSGDKDAKISNSVLNVNDSQSRTQTVECGTSGVNESATLEGVYYAMDTTEVRGATVCIDLT</sequence>
<proteinExistence type="predicted"/>
<dbReference type="Proteomes" id="UP000054560">
    <property type="component" value="Unassembled WGS sequence"/>
</dbReference>
<dbReference type="OrthoDB" id="262529at2759"/>
<dbReference type="AlphaFoldDB" id="A0A0L0GBT6"/>
<evidence type="ECO:0000313" key="5">
    <source>
        <dbReference type="EMBL" id="KNC85713.1"/>
    </source>
</evidence>
<keyword evidence="2" id="KW-0378">Hydrolase</keyword>
<feature type="compositionally biased region" description="Low complexity" evidence="4">
    <location>
        <begin position="293"/>
        <end position="309"/>
    </location>
</feature>
<dbReference type="GO" id="GO:0003684">
    <property type="term" value="F:damaged DNA binding"/>
    <property type="evidence" value="ECO:0007669"/>
    <property type="project" value="TreeGrafter"/>
</dbReference>
<dbReference type="GO" id="GO:0035312">
    <property type="term" value="F:5'-3' DNA exonuclease activity"/>
    <property type="evidence" value="ECO:0007669"/>
    <property type="project" value="TreeGrafter"/>
</dbReference>
<dbReference type="PANTHER" id="PTHR23240:SF8">
    <property type="entry name" value="PROTEIN ARTEMIS"/>
    <property type="match status" value="1"/>
</dbReference>
<dbReference type="STRING" id="667725.A0A0L0GBT6"/>
<evidence type="ECO:0008006" key="7">
    <source>
        <dbReference type="Google" id="ProtNLM"/>
    </source>
</evidence>
<keyword evidence="3" id="KW-0269">Exonuclease</keyword>
<evidence type="ECO:0000256" key="2">
    <source>
        <dbReference type="ARBA" id="ARBA00022801"/>
    </source>
</evidence>
<dbReference type="GeneID" id="25902627"/>
<feature type="compositionally biased region" description="Polar residues" evidence="4">
    <location>
        <begin position="270"/>
        <end position="292"/>
    </location>
</feature>
<keyword evidence="6" id="KW-1185">Reference proteome</keyword>
<organism evidence="5 6">
    <name type="scientific">Sphaeroforma arctica JP610</name>
    <dbReference type="NCBI Taxonomy" id="667725"/>
    <lineage>
        <taxon>Eukaryota</taxon>
        <taxon>Ichthyosporea</taxon>
        <taxon>Ichthyophonida</taxon>
        <taxon>Sphaeroforma</taxon>
    </lineage>
</organism>
<protein>
    <recommendedName>
        <fullName evidence="7">DNA repair metallo-beta-lactamase domain-containing protein</fullName>
    </recommendedName>
</protein>
<gene>
    <name evidence="5" type="ORF">SARC_02123</name>
</gene>
<dbReference type="EMBL" id="KQ241688">
    <property type="protein sequence ID" value="KNC85713.1"/>
    <property type="molecule type" value="Genomic_DNA"/>
</dbReference>